<evidence type="ECO:0000256" key="1">
    <source>
        <dbReference type="SAM" id="MobiDB-lite"/>
    </source>
</evidence>
<sequence length="127" mass="14128">METEAAKEYVDNIMSSQTLVKTCQPSDMKEAEDGYYSQTFVKSNQAVSQTGGLHGGKSRKRNRSDTDICAYEIDHGSELSVKKQKQSNSAYAYARRMLYGETPMKNGNSKNLENHDPSLPSQQVIAP</sequence>
<dbReference type="Proteomes" id="UP000828390">
    <property type="component" value="Unassembled WGS sequence"/>
</dbReference>
<feature type="region of interest" description="Disordered" evidence="1">
    <location>
        <begin position="102"/>
        <end position="127"/>
    </location>
</feature>
<gene>
    <name evidence="2" type="ORF">DPMN_130094</name>
</gene>
<dbReference type="AlphaFoldDB" id="A0A9D4K135"/>
<proteinExistence type="predicted"/>
<comment type="caution">
    <text evidence="2">The sequence shown here is derived from an EMBL/GenBank/DDBJ whole genome shotgun (WGS) entry which is preliminary data.</text>
</comment>
<protein>
    <submittedName>
        <fullName evidence="2">Uncharacterized protein</fullName>
    </submittedName>
</protein>
<evidence type="ECO:0000313" key="2">
    <source>
        <dbReference type="EMBL" id="KAH3828142.1"/>
    </source>
</evidence>
<name>A0A9D4K135_DREPO</name>
<feature type="region of interest" description="Disordered" evidence="1">
    <location>
        <begin position="46"/>
        <end position="65"/>
    </location>
</feature>
<reference evidence="2" key="2">
    <citation type="submission" date="2020-11" db="EMBL/GenBank/DDBJ databases">
        <authorList>
            <person name="McCartney M.A."/>
            <person name="Auch B."/>
            <person name="Kono T."/>
            <person name="Mallez S."/>
            <person name="Becker A."/>
            <person name="Gohl D.M."/>
            <person name="Silverstein K.A.T."/>
            <person name="Koren S."/>
            <person name="Bechman K.B."/>
            <person name="Herman A."/>
            <person name="Abrahante J.E."/>
            <person name="Garbe J."/>
        </authorList>
    </citation>
    <scope>NUCLEOTIDE SEQUENCE</scope>
    <source>
        <strain evidence="2">Duluth1</strain>
        <tissue evidence="2">Whole animal</tissue>
    </source>
</reference>
<accession>A0A9D4K135</accession>
<evidence type="ECO:0000313" key="3">
    <source>
        <dbReference type="Proteomes" id="UP000828390"/>
    </source>
</evidence>
<reference evidence="2" key="1">
    <citation type="journal article" date="2019" name="bioRxiv">
        <title>The Genome of the Zebra Mussel, Dreissena polymorpha: A Resource for Invasive Species Research.</title>
        <authorList>
            <person name="McCartney M.A."/>
            <person name="Auch B."/>
            <person name="Kono T."/>
            <person name="Mallez S."/>
            <person name="Zhang Y."/>
            <person name="Obille A."/>
            <person name="Becker A."/>
            <person name="Abrahante J.E."/>
            <person name="Garbe J."/>
            <person name="Badalamenti J.P."/>
            <person name="Herman A."/>
            <person name="Mangelson H."/>
            <person name="Liachko I."/>
            <person name="Sullivan S."/>
            <person name="Sone E.D."/>
            <person name="Koren S."/>
            <person name="Silverstein K.A.T."/>
            <person name="Beckman K.B."/>
            <person name="Gohl D.M."/>
        </authorList>
    </citation>
    <scope>NUCLEOTIDE SEQUENCE</scope>
    <source>
        <strain evidence="2">Duluth1</strain>
        <tissue evidence="2">Whole animal</tissue>
    </source>
</reference>
<dbReference type="EMBL" id="JAIWYP010000005">
    <property type="protein sequence ID" value="KAH3828142.1"/>
    <property type="molecule type" value="Genomic_DNA"/>
</dbReference>
<keyword evidence="3" id="KW-1185">Reference proteome</keyword>
<organism evidence="2 3">
    <name type="scientific">Dreissena polymorpha</name>
    <name type="common">Zebra mussel</name>
    <name type="synonym">Mytilus polymorpha</name>
    <dbReference type="NCBI Taxonomy" id="45954"/>
    <lineage>
        <taxon>Eukaryota</taxon>
        <taxon>Metazoa</taxon>
        <taxon>Spiralia</taxon>
        <taxon>Lophotrochozoa</taxon>
        <taxon>Mollusca</taxon>
        <taxon>Bivalvia</taxon>
        <taxon>Autobranchia</taxon>
        <taxon>Heteroconchia</taxon>
        <taxon>Euheterodonta</taxon>
        <taxon>Imparidentia</taxon>
        <taxon>Neoheterodontei</taxon>
        <taxon>Myida</taxon>
        <taxon>Dreissenoidea</taxon>
        <taxon>Dreissenidae</taxon>
        <taxon>Dreissena</taxon>
    </lineage>
</organism>